<dbReference type="RefSeq" id="WP_325775132.1">
    <property type="nucleotide sequence ID" value="NZ_VTDN01000004.1"/>
</dbReference>
<evidence type="ECO:0000313" key="2">
    <source>
        <dbReference type="EMBL" id="MEB5476655.1"/>
    </source>
</evidence>
<feature type="compositionally biased region" description="Polar residues" evidence="1">
    <location>
        <begin position="77"/>
        <end position="92"/>
    </location>
</feature>
<keyword evidence="3" id="KW-1185">Reference proteome</keyword>
<gene>
    <name evidence="2" type="ORF">I2F25_06285</name>
</gene>
<comment type="caution">
    <text evidence="2">The sequence shown here is derived from an EMBL/GenBank/DDBJ whole genome shotgun (WGS) entry which is preliminary data.</text>
</comment>
<protein>
    <recommendedName>
        <fullName evidence="4">MarR family transcriptional regulator</fullName>
    </recommendedName>
</protein>
<accession>A0ABU6DS35</accession>
<evidence type="ECO:0008006" key="4">
    <source>
        <dbReference type="Google" id="ProtNLM"/>
    </source>
</evidence>
<feature type="region of interest" description="Disordered" evidence="1">
    <location>
        <begin position="77"/>
        <end position="97"/>
    </location>
</feature>
<evidence type="ECO:0000256" key="1">
    <source>
        <dbReference type="SAM" id="MobiDB-lite"/>
    </source>
</evidence>
<dbReference type="Proteomes" id="UP001339883">
    <property type="component" value="Unassembled WGS sequence"/>
</dbReference>
<reference evidence="2 3" key="1">
    <citation type="submission" date="2019-08" db="EMBL/GenBank/DDBJ databases">
        <title>Five species of Acinetobacter isolated from floral nectar and animal pollinators.</title>
        <authorList>
            <person name="Hendry T.A."/>
        </authorList>
    </citation>
    <scope>NUCLEOTIDE SEQUENCE [LARGE SCALE GENOMIC DNA]</scope>
    <source>
        <strain evidence="2 3">MD18.27</strain>
    </source>
</reference>
<dbReference type="EMBL" id="VTDN01000004">
    <property type="protein sequence ID" value="MEB5476655.1"/>
    <property type="molecule type" value="Genomic_DNA"/>
</dbReference>
<proteinExistence type="predicted"/>
<evidence type="ECO:0000313" key="3">
    <source>
        <dbReference type="Proteomes" id="UP001339883"/>
    </source>
</evidence>
<sequence>MQYIRTSEGFAALQNRDRALSSKQRQLLLMIGTSDFEKLSSAVKEKLCTSEVLGGLLSLGFIQRKETTIKSNVEQTSILPHPTAQQETTATSKPPEVVQPISSLPIAPDLEQYDIEFTFENMKILMVDALQKHCGLMGKAHIRYINGCTTILELKRSHMTVVTLLQESRMPQPEIRRLTKILQRFYELSIETV</sequence>
<name>A0ABU6DS35_9GAMM</name>
<organism evidence="2 3">
    <name type="scientific">Acinetobacter pollinis</name>
    <dbReference type="NCBI Taxonomy" id="2605270"/>
    <lineage>
        <taxon>Bacteria</taxon>
        <taxon>Pseudomonadati</taxon>
        <taxon>Pseudomonadota</taxon>
        <taxon>Gammaproteobacteria</taxon>
        <taxon>Moraxellales</taxon>
        <taxon>Moraxellaceae</taxon>
        <taxon>Acinetobacter</taxon>
    </lineage>
</organism>